<proteinExistence type="predicted"/>
<reference evidence="1" key="1">
    <citation type="submission" date="2019-12" db="EMBL/GenBank/DDBJ databases">
        <title>High-Quality draft genome sequences of three cyanobacteria isolated from the limestone walls of the Old Cathedral of Coimbra.</title>
        <authorList>
            <person name="Tiago I."/>
            <person name="Soares F."/>
            <person name="Portugal A."/>
        </authorList>
    </citation>
    <scope>NUCLEOTIDE SEQUENCE [LARGE SCALE GENOMIC DNA]</scope>
    <source>
        <strain evidence="1">C</strain>
    </source>
</reference>
<comment type="caution">
    <text evidence="1">The sequence shown here is derived from an EMBL/GenBank/DDBJ whole genome shotgun (WGS) entry which is preliminary data.</text>
</comment>
<evidence type="ECO:0000313" key="2">
    <source>
        <dbReference type="Proteomes" id="UP000607397"/>
    </source>
</evidence>
<organism evidence="1 2">
    <name type="scientific">Petrachloros mirabilis ULC683</name>
    <dbReference type="NCBI Taxonomy" id="2781853"/>
    <lineage>
        <taxon>Bacteria</taxon>
        <taxon>Bacillati</taxon>
        <taxon>Cyanobacteriota</taxon>
        <taxon>Cyanophyceae</taxon>
        <taxon>Synechococcales</taxon>
        <taxon>Petrachlorosaceae</taxon>
        <taxon>Petrachloros</taxon>
        <taxon>Petrachloros mirabilis</taxon>
    </lineage>
</organism>
<sequence>MVKTLKVDKLNTMSAAELVSAFLNLPKVLGVALVKQHRIHSLVVSPQNYKTADQQKLLHVTQKALTDLPSSFDALEVLVGNNYAYLYPLSDDLCVCAITENNNLIIKSIVGRRLQKSLQQNLEATKSDFRALQRQQTERTKINANAADASLTKLQIASPELPEPNLTFAEVNLALNRLSETVCEFLGPKLTVNFWLSSRPDYGWLRQFEVSETTHLTFMGDEKMAVSAVQHLCIREWTRNFMKQCSHIVHDLPSRIENSGMDVRQRKALSIRTLSTEDLSSSEDESLFNL</sequence>
<dbReference type="Proteomes" id="UP000607397">
    <property type="component" value="Unassembled WGS sequence"/>
</dbReference>
<gene>
    <name evidence="1" type="ORF">GS597_14390</name>
</gene>
<protein>
    <submittedName>
        <fullName evidence="1">Uncharacterized protein</fullName>
    </submittedName>
</protein>
<accession>A0A8K2A0T0</accession>
<keyword evidence="2" id="KW-1185">Reference proteome</keyword>
<evidence type="ECO:0000313" key="1">
    <source>
        <dbReference type="EMBL" id="NCJ07677.1"/>
    </source>
</evidence>
<name>A0A8K2A0T0_9CYAN</name>
<dbReference type="EMBL" id="WVIC01000030">
    <property type="protein sequence ID" value="NCJ07677.1"/>
    <property type="molecule type" value="Genomic_DNA"/>
</dbReference>
<dbReference type="RefSeq" id="WP_161826155.1">
    <property type="nucleotide sequence ID" value="NZ_WVIC01000030.1"/>
</dbReference>
<dbReference type="AlphaFoldDB" id="A0A8K2A0T0"/>